<dbReference type="STRING" id="3750.A0A498HXJ7"/>
<dbReference type="PROSITE" id="PS51229">
    <property type="entry name" value="DCUN1"/>
    <property type="match status" value="1"/>
</dbReference>
<dbReference type="GO" id="GO:0032182">
    <property type="term" value="F:ubiquitin-like protein binding"/>
    <property type="evidence" value="ECO:0007669"/>
    <property type="project" value="TreeGrafter"/>
</dbReference>
<dbReference type="Proteomes" id="UP000290289">
    <property type="component" value="Chromosome 15"/>
</dbReference>
<proteinExistence type="predicted"/>
<dbReference type="InterPro" id="IPR042460">
    <property type="entry name" value="DCN1-like_PONY"/>
</dbReference>
<dbReference type="GO" id="GO:0097602">
    <property type="term" value="F:cullin family protein binding"/>
    <property type="evidence" value="ECO:0007669"/>
    <property type="project" value="TreeGrafter"/>
</dbReference>
<dbReference type="AlphaFoldDB" id="A0A498HXJ7"/>
<feature type="domain" description="DCUN1" evidence="3">
    <location>
        <begin position="36"/>
        <end position="227"/>
    </location>
</feature>
<comment type="function">
    <text evidence="1">Neddylation of cullins play an essential role in the regulation of SCF-type complexes activity.</text>
</comment>
<evidence type="ECO:0000313" key="5">
    <source>
        <dbReference type="Proteomes" id="UP000290289"/>
    </source>
</evidence>
<dbReference type="GO" id="GO:0031624">
    <property type="term" value="F:ubiquitin conjugating enzyme binding"/>
    <property type="evidence" value="ECO:0007669"/>
    <property type="project" value="TreeGrafter"/>
</dbReference>
<evidence type="ECO:0000313" key="4">
    <source>
        <dbReference type="EMBL" id="RXH74295.1"/>
    </source>
</evidence>
<dbReference type="PANTHER" id="PTHR12281:SF30">
    <property type="entry name" value="DEFECTIVE IN CULLIN NEDDYLATION PROTEIN"/>
    <property type="match status" value="1"/>
</dbReference>
<evidence type="ECO:0000259" key="3">
    <source>
        <dbReference type="PROSITE" id="PS51229"/>
    </source>
</evidence>
<dbReference type="Pfam" id="PF03556">
    <property type="entry name" value="Cullin_binding"/>
    <property type="match status" value="1"/>
</dbReference>
<dbReference type="GO" id="GO:0000151">
    <property type="term" value="C:ubiquitin ligase complex"/>
    <property type="evidence" value="ECO:0007669"/>
    <property type="project" value="TreeGrafter"/>
</dbReference>
<dbReference type="InterPro" id="IPR005176">
    <property type="entry name" value="PONY_dom"/>
</dbReference>
<evidence type="ECO:0000256" key="1">
    <source>
        <dbReference type="RuleBase" id="RU410713"/>
    </source>
</evidence>
<accession>A0A498HXJ7</accession>
<name>A0A498HXJ7_MALDO</name>
<keyword evidence="5" id="KW-1185">Reference proteome</keyword>
<reference evidence="4 5" key="1">
    <citation type="submission" date="2018-10" db="EMBL/GenBank/DDBJ databases">
        <title>A high-quality apple genome assembly.</title>
        <authorList>
            <person name="Hu J."/>
        </authorList>
    </citation>
    <scope>NUCLEOTIDE SEQUENCE [LARGE SCALE GENOMIC DNA]</scope>
    <source>
        <strain evidence="5">cv. HFTH1</strain>
        <tissue evidence="4">Young leaf</tissue>
    </source>
</reference>
<comment type="caution">
    <text evidence="4">The sequence shown here is derived from an EMBL/GenBank/DDBJ whole genome shotgun (WGS) entry which is preliminary data.</text>
</comment>
<organism evidence="4 5">
    <name type="scientific">Malus domestica</name>
    <name type="common">Apple</name>
    <name type="synonym">Pyrus malus</name>
    <dbReference type="NCBI Taxonomy" id="3750"/>
    <lineage>
        <taxon>Eukaryota</taxon>
        <taxon>Viridiplantae</taxon>
        <taxon>Streptophyta</taxon>
        <taxon>Embryophyta</taxon>
        <taxon>Tracheophyta</taxon>
        <taxon>Spermatophyta</taxon>
        <taxon>Magnoliopsida</taxon>
        <taxon>eudicotyledons</taxon>
        <taxon>Gunneridae</taxon>
        <taxon>Pentapetalae</taxon>
        <taxon>rosids</taxon>
        <taxon>fabids</taxon>
        <taxon>Rosales</taxon>
        <taxon>Rosaceae</taxon>
        <taxon>Amygdaloideae</taxon>
        <taxon>Maleae</taxon>
        <taxon>Malus</taxon>
    </lineage>
</organism>
<protein>
    <recommendedName>
        <fullName evidence="1">Defective in cullin neddylation protein</fullName>
    </recommendedName>
</protein>
<feature type="region of interest" description="Disordered" evidence="2">
    <location>
        <begin position="1"/>
        <end position="35"/>
    </location>
</feature>
<dbReference type="EMBL" id="RDQH01000341">
    <property type="protein sequence ID" value="RXH74295.1"/>
    <property type="molecule type" value="Genomic_DNA"/>
</dbReference>
<dbReference type="PANTHER" id="PTHR12281">
    <property type="entry name" value="RP42 RELATED"/>
    <property type="match status" value="1"/>
</dbReference>
<dbReference type="PROSITE" id="PS51257">
    <property type="entry name" value="PROKAR_LIPOPROTEIN"/>
    <property type="match status" value="1"/>
</dbReference>
<dbReference type="Gene3D" id="1.10.238.10">
    <property type="entry name" value="EF-hand"/>
    <property type="match status" value="1"/>
</dbReference>
<dbReference type="GO" id="GO:0045116">
    <property type="term" value="P:protein neddylation"/>
    <property type="evidence" value="ECO:0007669"/>
    <property type="project" value="TreeGrafter"/>
</dbReference>
<dbReference type="Gene3D" id="1.10.238.200">
    <property type="entry name" value="Cullin, PONY binding domain"/>
    <property type="match status" value="1"/>
</dbReference>
<gene>
    <name evidence="4" type="ORF">DVH24_029016</name>
</gene>
<sequence>MPRASKRKAPPPTSPSLASCDVVSKRAATGKGRPRKDVDKIDSLFESYANQSLNMIDPTGIEALCSDLKVDHTDVRILMLAWKMRAAKQGYFSKDEWQRGLKDLHADTIPKLKKALPGLEKELTTASKFEDFYAFAFQYCLTEERQKSVDIETVCELLNLVLGPRYQLQVDLLIKYLKVQTEYRALNMDQWMHFYRFCNEISFPDLKNYDSDQAWPVIFDNFVEWGLSRIPPIGSTKPFVLEGFCFRFKFHLGGRLER</sequence>
<evidence type="ECO:0000256" key="2">
    <source>
        <dbReference type="SAM" id="MobiDB-lite"/>
    </source>
</evidence>
<dbReference type="InterPro" id="IPR014764">
    <property type="entry name" value="DCN-prot"/>
</dbReference>